<dbReference type="Proteomes" id="UP000187012">
    <property type="component" value="Unassembled WGS sequence"/>
</dbReference>
<dbReference type="RefSeq" id="WP_218023676.1">
    <property type="nucleotide sequence ID" value="NZ_CYGX02000001.1"/>
</dbReference>
<keyword evidence="2" id="KW-1185">Reference proteome</keyword>
<protein>
    <submittedName>
        <fullName evidence="1">Uncharacterized protein</fullName>
    </submittedName>
</protein>
<dbReference type="AlphaFoldDB" id="A0A1N7RID2"/>
<sequence>MVDSLRFAARVAASDYVLRAHAQQHEKPTTVRFSLGYSTLILLARLFYRNANSLPDSTD</sequence>
<accession>A0A1N7RID2</accession>
<evidence type="ECO:0000313" key="2">
    <source>
        <dbReference type="Proteomes" id="UP000187012"/>
    </source>
</evidence>
<reference evidence="1 2" key="1">
    <citation type="submission" date="2016-12" db="EMBL/GenBank/DDBJ databases">
        <authorList>
            <person name="Song W.-J."/>
            <person name="Kurnit D.M."/>
        </authorList>
    </citation>
    <scope>NUCLEOTIDE SEQUENCE [LARGE SCALE GENOMIC DNA]</scope>
    <source>
        <strain evidence="1 2">STM7296</strain>
    </source>
</reference>
<gene>
    <name evidence="1" type="ORF">BN2475_10001</name>
</gene>
<proteinExistence type="predicted"/>
<name>A0A1N7RID2_9BURK</name>
<dbReference type="EMBL" id="CYGX02000001">
    <property type="protein sequence ID" value="SIT34845.1"/>
    <property type="molecule type" value="Genomic_DNA"/>
</dbReference>
<organism evidence="1 2">
    <name type="scientific">Paraburkholderia ribeironis</name>
    <dbReference type="NCBI Taxonomy" id="1247936"/>
    <lineage>
        <taxon>Bacteria</taxon>
        <taxon>Pseudomonadati</taxon>
        <taxon>Pseudomonadota</taxon>
        <taxon>Betaproteobacteria</taxon>
        <taxon>Burkholderiales</taxon>
        <taxon>Burkholderiaceae</taxon>
        <taxon>Paraburkholderia</taxon>
    </lineage>
</organism>
<evidence type="ECO:0000313" key="1">
    <source>
        <dbReference type="EMBL" id="SIT34845.1"/>
    </source>
</evidence>